<comment type="caution">
    <text evidence="2">The sequence shown here is derived from an EMBL/GenBank/DDBJ whole genome shotgun (WGS) entry which is preliminary data.</text>
</comment>
<dbReference type="PANTHER" id="PTHR43268">
    <property type="entry name" value="THIOSULFATE SULFURTRANSFERASE/RHODANESE-LIKE DOMAIN-CONTAINING PROTEIN 2"/>
    <property type="match status" value="1"/>
</dbReference>
<reference evidence="2" key="1">
    <citation type="submission" date="2022-12" db="EMBL/GenBank/DDBJ databases">
        <title>Draft genome assemblies for two species of Escallonia (Escalloniales).</title>
        <authorList>
            <person name="Chanderbali A."/>
            <person name="Dervinis C."/>
            <person name="Anghel I."/>
            <person name="Soltis D."/>
            <person name="Soltis P."/>
            <person name="Zapata F."/>
        </authorList>
    </citation>
    <scope>NUCLEOTIDE SEQUENCE</scope>
    <source>
        <strain evidence="2">UCBG64.0493</strain>
        <tissue evidence="2">Leaf</tissue>
    </source>
</reference>
<dbReference type="Proteomes" id="UP001188597">
    <property type="component" value="Unassembled WGS sequence"/>
</dbReference>
<keyword evidence="3" id="KW-1185">Reference proteome</keyword>
<dbReference type="EMBL" id="JAVXUP010002927">
    <property type="protein sequence ID" value="KAK3000776.1"/>
    <property type="molecule type" value="Genomic_DNA"/>
</dbReference>
<feature type="non-terminal residue" evidence="2">
    <location>
        <position position="251"/>
    </location>
</feature>
<evidence type="ECO:0000313" key="2">
    <source>
        <dbReference type="EMBL" id="KAK3000776.1"/>
    </source>
</evidence>
<protein>
    <recommendedName>
        <fullName evidence="1">tRNA uridine(34) hydroxylase N-terminal domain-containing protein</fullName>
    </recommendedName>
</protein>
<sequence>EGSDARSFTDTLIFAETGEASAAINCICPPGSGQGSNRVVEHRARVTELLKRNREPRDWDVYDQWKEEEEEDLGKMMGCATRLTLSLTPSLPCKPISTWSLPFHSSQITYLPLFITPLQLSNRCALSSCSKRSSVEVVADTSNEFVVVNFYRFLSIKDPQLEVSKHLSFLQGRDIHGRIYLNEQGINALWPSKDALAYFQWLREDHRFSEILVQISPALNGHAFPRLKLRYKPSLVQLHSLGLGPADDVLT</sequence>
<organism evidence="2 3">
    <name type="scientific">Escallonia herrerae</name>
    <dbReference type="NCBI Taxonomy" id="1293975"/>
    <lineage>
        <taxon>Eukaryota</taxon>
        <taxon>Viridiplantae</taxon>
        <taxon>Streptophyta</taxon>
        <taxon>Embryophyta</taxon>
        <taxon>Tracheophyta</taxon>
        <taxon>Spermatophyta</taxon>
        <taxon>Magnoliopsida</taxon>
        <taxon>eudicotyledons</taxon>
        <taxon>Gunneridae</taxon>
        <taxon>Pentapetalae</taxon>
        <taxon>asterids</taxon>
        <taxon>campanulids</taxon>
        <taxon>Escalloniales</taxon>
        <taxon>Escalloniaceae</taxon>
        <taxon>Escallonia</taxon>
    </lineage>
</organism>
<name>A0AA88V2R9_9ASTE</name>
<dbReference type="Pfam" id="PF17773">
    <property type="entry name" value="UPF0176_N"/>
    <property type="match status" value="1"/>
</dbReference>
<feature type="domain" description="tRNA uridine(34) hydroxylase N-terminal" evidence="1">
    <location>
        <begin position="146"/>
        <end position="233"/>
    </location>
</feature>
<evidence type="ECO:0000259" key="1">
    <source>
        <dbReference type="Pfam" id="PF17773"/>
    </source>
</evidence>
<accession>A0AA88V2R9</accession>
<dbReference type="PANTHER" id="PTHR43268:SF3">
    <property type="entry name" value="RHODANESE-LIKE DOMAIN-CONTAINING PROTEIN 7-RELATED"/>
    <property type="match status" value="1"/>
</dbReference>
<feature type="non-terminal residue" evidence="2">
    <location>
        <position position="1"/>
    </location>
</feature>
<dbReference type="InterPro" id="IPR020936">
    <property type="entry name" value="TrhO"/>
</dbReference>
<dbReference type="AlphaFoldDB" id="A0AA88V2R9"/>
<dbReference type="InterPro" id="IPR040503">
    <property type="entry name" value="TRHO_N"/>
</dbReference>
<gene>
    <name evidence="2" type="ORF">RJ639_020967</name>
</gene>
<evidence type="ECO:0000313" key="3">
    <source>
        <dbReference type="Proteomes" id="UP001188597"/>
    </source>
</evidence>
<proteinExistence type="predicted"/>
<dbReference type="Gene3D" id="3.30.70.100">
    <property type="match status" value="1"/>
</dbReference>